<dbReference type="AlphaFoldDB" id="A0A8S1KZA4"/>
<keyword evidence="1" id="KW-0175">Coiled coil</keyword>
<accession>A0A8S1KZA4</accession>
<feature type="coiled-coil region" evidence="1">
    <location>
        <begin position="297"/>
        <end position="467"/>
    </location>
</feature>
<evidence type="ECO:0000256" key="1">
    <source>
        <dbReference type="SAM" id="Coils"/>
    </source>
</evidence>
<protein>
    <submittedName>
        <fullName evidence="2">Uncharacterized protein</fullName>
    </submittedName>
</protein>
<sequence length="614" mass="73505">MESIDQIRSSIPITQQAKINETPAKEFDQHKTPCLNQICNKHNKEIIMLNVNYNEPKFGRLACVECIQENPIQYISLKEANNMWNTLIGESEDLISKHNFKREKTFKMVIQEIKQLKNHYHNQLSEMLSSIDEQLIQNNQEFQDFLKLENKQIFELDEKQVEKMIDLLSQQDKNKHILQQQEKQDRLDQLFYQNVKSKLETLIKHDLLCKQQLMTIIQEQQDNKEIGNNPQADVKITPEIHEFISKCQLQEQYLQIHSESVEFQIELQKEVQQLEQKGQLEQFIELEGKNDTDNVKYTLLQQQFKQYEINLEKMRKLIKADENEKQLLLITKQKEELQLKINEEKQEIKQIQQKIFDLEQNMNQKFFKQEQEFVEQFNKETTKNNELKQNLLELTQSSEIRLEQLTTKYNELNQQIDDVQSELKEREKSSVVQDKLQSLTNSIETQIINCEQKVEQLTEKVREVDTQQTIQTQLQKEELISKINDEINARELLIEKQNQRMDQFIQKNDQQLASLSESIKEENTAQLFQKNKLIELENQNKQQIQQLDDKIRNQLQNMNTVVQENTKDQKTHEDLLKHFFLQSINYDLLNLEKKNYFVFLKQFFQENKLDKILI</sequence>
<name>A0A8S1KZA4_PARPR</name>
<evidence type="ECO:0000313" key="3">
    <source>
        <dbReference type="Proteomes" id="UP000688137"/>
    </source>
</evidence>
<proteinExistence type="predicted"/>
<comment type="caution">
    <text evidence="2">The sequence shown here is derived from an EMBL/GenBank/DDBJ whole genome shotgun (WGS) entry which is preliminary data.</text>
</comment>
<dbReference type="Proteomes" id="UP000688137">
    <property type="component" value="Unassembled WGS sequence"/>
</dbReference>
<reference evidence="2" key="1">
    <citation type="submission" date="2021-01" db="EMBL/GenBank/DDBJ databases">
        <authorList>
            <consortium name="Genoscope - CEA"/>
            <person name="William W."/>
        </authorList>
    </citation>
    <scope>NUCLEOTIDE SEQUENCE</scope>
</reference>
<feature type="coiled-coil region" evidence="1">
    <location>
        <begin position="533"/>
        <end position="564"/>
    </location>
</feature>
<gene>
    <name evidence="2" type="ORF">PPRIM_AZ9-3.1.T0260352</name>
</gene>
<organism evidence="2 3">
    <name type="scientific">Paramecium primaurelia</name>
    <dbReference type="NCBI Taxonomy" id="5886"/>
    <lineage>
        <taxon>Eukaryota</taxon>
        <taxon>Sar</taxon>
        <taxon>Alveolata</taxon>
        <taxon>Ciliophora</taxon>
        <taxon>Intramacronucleata</taxon>
        <taxon>Oligohymenophorea</taxon>
        <taxon>Peniculida</taxon>
        <taxon>Parameciidae</taxon>
        <taxon>Paramecium</taxon>
    </lineage>
</organism>
<dbReference type="EMBL" id="CAJJDM010000025">
    <property type="protein sequence ID" value="CAD8058026.1"/>
    <property type="molecule type" value="Genomic_DNA"/>
</dbReference>
<keyword evidence="3" id="KW-1185">Reference proteome</keyword>
<dbReference type="OMA" id="YNDIDIR"/>
<evidence type="ECO:0000313" key="2">
    <source>
        <dbReference type="EMBL" id="CAD8058026.1"/>
    </source>
</evidence>